<dbReference type="SMART" id="SM00089">
    <property type="entry name" value="PKD"/>
    <property type="match status" value="1"/>
</dbReference>
<organism evidence="3 4">
    <name type="scientific">Marivirga salinarum</name>
    <dbReference type="NCBI Taxonomy" id="3059078"/>
    <lineage>
        <taxon>Bacteria</taxon>
        <taxon>Pseudomonadati</taxon>
        <taxon>Bacteroidota</taxon>
        <taxon>Cytophagia</taxon>
        <taxon>Cytophagales</taxon>
        <taxon>Marivirgaceae</taxon>
        <taxon>Marivirga</taxon>
    </lineage>
</organism>
<dbReference type="Proteomes" id="UP001230496">
    <property type="component" value="Chromosome"/>
</dbReference>
<dbReference type="InterPro" id="IPR011050">
    <property type="entry name" value="Pectin_lyase_fold/virulence"/>
</dbReference>
<dbReference type="Gene3D" id="2.160.20.10">
    <property type="entry name" value="Single-stranded right-handed beta-helix, Pectin lyase-like"/>
    <property type="match status" value="1"/>
</dbReference>
<sequence length="664" mass="72864">MNFQSPFRYALKLVAICILIIGITSCAEDEVDPDKPISCISFPEDQFEARQIISFESCSENASSFSWDFGDGSTAQQENPNHAYNNPGTYEVSLTVSDSLGNEASSTKEIVIIQPSIIRHSGMITKDETWEAGVVHLITNTGVYLDNAILTIEPGTTILFQENTVLSVYNDTDSKNALIANGTESAPIIFTSAKENKSPGDWSGLNFHGVNTAKHSELSYCTIEYGGISFDSPRPLITIREGADVSFEHCTFQYANELGIELDRFSEFFAFNNNTIREIEDYAISISCNKVESLGQDNQIEDEGILVDWVYIEEDVTWSKQTAPYVPDGDLRIGSTEGATLTISEGVRIEFLSSSSLRSYGTETSATIKVNGTASDPVIFTAHDPENSTYDNWKGVHLTAEFTPDSYFHHVIFEKAEHNSDFSSVINVSGTTLNMENCIIDASKSWGVELANSATLGVYANNDIANILSYSMRIRGHHIDDIDEGNQFSSGKNIHIPYEANITETVTWRAFDVEYEFPNRVYVGSPEGNVLTLAPGVKIDGEIYIGTTGVGTTSSTSVPGGLIAVGTADQPIELTGEDVNASPIRFNAQTLPESIVSYCHIKDASMGTRVSNIYNDASNPYPRIEHSTFENIDKYGIWYGNSNPDIADNNTFINIGEADIHNAY</sequence>
<dbReference type="SUPFAM" id="SSF49299">
    <property type="entry name" value="PKD domain"/>
    <property type="match status" value="1"/>
</dbReference>
<dbReference type="InterPro" id="IPR013783">
    <property type="entry name" value="Ig-like_fold"/>
</dbReference>
<feature type="signal peptide" evidence="1">
    <location>
        <begin position="1"/>
        <end position="27"/>
    </location>
</feature>
<accession>A0AA51RE58</accession>
<keyword evidence="4" id="KW-1185">Reference proteome</keyword>
<dbReference type="InterPro" id="IPR012334">
    <property type="entry name" value="Pectin_lyas_fold"/>
</dbReference>
<gene>
    <name evidence="3" type="ORF">QYS49_36910</name>
</gene>
<name>A0AA51RE58_9BACT</name>
<proteinExistence type="predicted"/>
<reference evidence="3 4" key="1">
    <citation type="submission" date="2023-08" db="EMBL/GenBank/DDBJ databases">
        <title>Comparative genomics and taxonomic characterization of three novel marine species of genus Marivirga.</title>
        <authorList>
            <person name="Muhammad N."/>
            <person name="Kim S.-G."/>
        </authorList>
    </citation>
    <scope>NUCLEOTIDE SEQUENCE [LARGE SCALE GENOMIC DNA]</scope>
    <source>
        <strain evidence="3 4">BDSF4-3</strain>
    </source>
</reference>
<dbReference type="AlphaFoldDB" id="A0AA51RE58"/>
<evidence type="ECO:0000259" key="2">
    <source>
        <dbReference type="PROSITE" id="PS50093"/>
    </source>
</evidence>
<dbReference type="Gene3D" id="2.60.40.10">
    <property type="entry name" value="Immunoglobulins"/>
    <property type="match status" value="1"/>
</dbReference>
<dbReference type="RefSeq" id="WP_308347738.1">
    <property type="nucleotide sequence ID" value="NZ_CP129971.1"/>
</dbReference>
<keyword evidence="1" id="KW-0732">Signal</keyword>
<evidence type="ECO:0000313" key="3">
    <source>
        <dbReference type="EMBL" id="WMN11025.1"/>
    </source>
</evidence>
<dbReference type="SUPFAM" id="SSF51126">
    <property type="entry name" value="Pectin lyase-like"/>
    <property type="match status" value="1"/>
</dbReference>
<dbReference type="InterPro" id="IPR022409">
    <property type="entry name" value="PKD/Chitinase_dom"/>
</dbReference>
<evidence type="ECO:0000313" key="4">
    <source>
        <dbReference type="Proteomes" id="UP001230496"/>
    </source>
</evidence>
<dbReference type="PANTHER" id="PTHR41339">
    <property type="entry name" value="LIPL48"/>
    <property type="match status" value="1"/>
</dbReference>
<protein>
    <submittedName>
        <fullName evidence="3">PKD domain-containing protein</fullName>
    </submittedName>
</protein>
<feature type="domain" description="PKD" evidence="2">
    <location>
        <begin position="59"/>
        <end position="112"/>
    </location>
</feature>
<dbReference type="EMBL" id="CP129971">
    <property type="protein sequence ID" value="WMN11025.1"/>
    <property type="molecule type" value="Genomic_DNA"/>
</dbReference>
<dbReference type="KEGG" id="msaa:QYS49_36910"/>
<feature type="chain" id="PRO_5041233494" evidence="1">
    <location>
        <begin position="28"/>
        <end position="664"/>
    </location>
</feature>
<dbReference type="PANTHER" id="PTHR41339:SF1">
    <property type="entry name" value="SECRETED PROTEIN"/>
    <property type="match status" value="1"/>
</dbReference>
<dbReference type="PROSITE" id="PS50093">
    <property type="entry name" value="PKD"/>
    <property type="match status" value="1"/>
</dbReference>
<dbReference type="InterPro" id="IPR035986">
    <property type="entry name" value="PKD_dom_sf"/>
</dbReference>
<dbReference type="Pfam" id="PF18911">
    <property type="entry name" value="PKD_4"/>
    <property type="match status" value="1"/>
</dbReference>
<dbReference type="InterPro" id="IPR000601">
    <property type="entry name" value="PKD_dom"/>
</dbReference>
<dbReference type="CDD" id="cd00146">
    <property type="entry name" value="PKD"/>
    <property type="match status" value="1"/>
</dbReference>
<evidence type="ECO:0000256" key="1">
    <source>
        <dbReference type="SAM" id="SignalP"/>
    </source>
</evidence>